<organism evidence="1">
    <name type="scientific">hydrothermal vent metagenome</name>
    <dbReference type="NCBI Taxonomy" id="652676"/>
    <lineage>
        <taxon>unclassified sequences</taxon>
        <taxon>metagenomes</taxon>
        <taxon>ecological metagenomes</taxon>
    </lineage>
</organism>
<reference evidence="1" key="1">
    <citation type="submission" date="2018-06" db="EMBL/GenBank/DDBJ databases">
        <authorList>
            <person name="Zhirakovskaya E."/>
        </authorList>
    </citation>
    <scope>NUCLEOTIDE SEQUENCE</scope>
</reference>
<accession>A0A3B0ZAA6</accession>
<evidence type="ECO:0000313" key="1">
    <source>
        <dbReference type="EMBL" id="VAW88471.1"/>
    </source>
</evidence>
<name>A0A3B0ZAA6_9ZZZZ</name>
<gene>
    <name evidence="1" type="ORF">MNBD_GAMMA18-2210</name>
</gene>
<dbReference type="AlphaFoldDB" id="A0A3B0ZAA6"/>
<protein>
    <submittedName>
        <fullName evidence="1">Uncharacterized protein</fullName>
    </submittedName>
</protein>
<dbReference type="EMBL" id="UOFP01000223">
    <property type="protein sequence ID" value="VAW88471.1"/>
    <property type="molecule type" value="Genomic_DNA"/>
</dbReference>
<sequence>MVTPRGWRFYYIEYELIHQWQSESFGFISTWLAPSWVAEGMAYFLSDDPRDVLNEPFESYRIKYGRVFGQFSGLELKLALESEI</sequence>
<proteinExistence type="predicted"/>